<evidence type="ECO:0000313" key="4">
    <source>
        <dbReference type="Proteomes" id="UP000028864"/>
    </source>
</evidence>
<dbReference type="AlphaFoldDB" id="A0AAV2WIC2"/>
<evidence type="ECO:0000259" key="1">
    <source>
        <dbReference type="Pfam" id="PF13622"/>
    </source>
</evidence>
<reference evidence="3" key="2">
    <citation type="submission" date="2015-09" db="EMBL/GenBank/DDBJ databases">
        <title>Draft genome sequence of Mycobacterium neoaurum DSM 44074.</title>
        <authorList>
            <person name="Croce O."/>
            <person name="Robert C."/>
            <person name="Raoult D."/>
            <person name="Drancourt M."/>
        </authorList>
    </citation>
    <scope>NUCLEOTIDE SEQUENCE</scope>
    <source>
        <strain evidence="3">DSM 44074</strain>
    </source>
</reference>
<feature type="domain" description="Acyl-CoA thioesterase-like N-terminal HotDog" evidence="1">
    <location>
        <begin position="26"/>
        <end position="105"/>
    </location>
</feature>
<dbReference type="Pfam" id="PF13622">
    <property type="entry name" value="4HBT_3"/>
    <property type="match status" value="1"/>
</dbReference>
<protein>
    <recommendedName>
        <fullName evidence="5">Thioesterase family protein</fullName>
    </recommendedName>
</protein>
<gene>
    <name evidence="3" type="ORF">BN1047_01360</name>
</gene>
<dbReference type="InterPro" id="IPR049449">
    <property type="entry name" value="TesB_ACOT8-like_N"/>
</dbReference>
<dbReference type="EMBL" id="LK021337">
    <property type="protein sequence ID" value="CDQ43493.1"/>
    <property type="molecule type" value="Genomic_DNA"/>
</dbReference>
<dbReference type="InterPro" id="IPR042171">
    <property type="entry name" value="Acyl-CoA_hotdog"/>
</dbReference>
<feature type="domain" description="Acyl-CoA thioesterase-like C-terminal" evidence="2">
    <location>
        <begin position="123"/>
        <end position="246"/>
    </location>
</feature>
<evidence type="ECO:0008006" key="5">
    <source>
        <dbReference type="Google" id="ProtNLM"/>
    </source>
</evidence>
<dbReference type="SUPFAM" id="SSF54637">
    <property type="entry name" value="Thioesterase/thiol ester dehydrase-isomerase"/>
    <property type="match status" value="1"/>
</dbReference>
<organism evidence="3 4">
    <name type="scientific">Mycolicibacterium neoaurum</name>
    <name type="common">Mycobacterium neoaurum</name>
    <dbReference type="NCBI Taxonomy" id="1795"/>
    <lineage>
        <taxon>Bacteria</taxon>
        <taxon>Bacillati</taxon>
        <taxon>Actinomycetota</taxon>
        <taxon>Actinomycetes</taxon>
        <taxon>Mycobacteriales</taxon>
        <taxon>Mycobacteriaceae</taxon>
        <taxon>Mycolicibacterium</taxon>
    </lineage>
</organism>
<proteinExistence type="predicted"/>
<evidence type="ECO:0000313" key="3">
    <source>
        <dbReference type="EMBL" id="CDQ43493.1"/>
    </source>
</evidence>
<name>A0AAV2WIC2_MYCNE</name>
<dbReference type="RefSeq" id="WP_030137367.1">
    <property type="nucleotide sequence ID" value="NZ_FMZG01000009.1"/>
</dbReference>
<sequence>MADTAVTPFTTRHGDELVPNAVAHGGWGPTLGGQVIGGLLARAIEQQVDDPDLHPARLTVDILRRVATEPVRTSASVLRAGRRMCSMDATMTQAGDVVARASALFLRRSAQPPGRFWTTPVELPAVPDETDAVAANMPMFIQAYGSSDDADFPWQHDGPRYAWVREFRDLVQGESMTAFVRAAMAVDITASMANFSTAGLGFINADYTLTLSRLPDGPYIGLAVQTHSAADGIATGSTALFDHLGQIGIGLSTAIASTGFDPAGRR</sequence>
<accession>A0AAV2WIC2</accession>
<dbReference type="Pfam" id="PF20789">
    <property type="entry name" value="4HBT_3C"/>
    <property type="match status" value="1"/>
</dbReference>
<dbReference type="InterPro" id="IPR029069">
    <property type="entry name" value="HotDog_dom_sf"/>
</dbReference>
<dbReference type="Gene3D" id="2.40.160.210">
    <property type="entry name" value="Acyl-CoA thioesterase, double hotdog domain"/>
    <property type="match status" value="1"/>
</dbReference>
<evidence type="ECO:0000259" key="2">
    <source>
        <dbReference type="Pfam" id="PF20789"/>
    </source>
</evidence>
<dbReference type="Proteomes" id="UP000028864">
    <property type="component" value="Unassembled WGS sequence"/>
</dbReference>
<reference evidence="3" key="1">
    <citation type="submission" date="2014-05" db="EMBL/GenBank/DDBJ databases">
        <authorList>
            <person name="Urmite Genomes"/>
        </authorList>
    </citation>
    <scope>NUCLEOTIDE SEQUENCE</scope>
    <source>
        <strain evidence="3">DSM 44074</strain>
    </source>
</reference>
<dbReference type="InterPro" id="IPR049450">
    <property type="entry name" value="ACOT8-like_C"/>
</dbReference>